<reference evidence="3" key="1">
    <citation type="journal article" date="2013" name="Genetics">
        <title>The draft genome and transcriptome of Panagrellus redivivus are shaped by the harsh demands of a free-living lifestyle.</title>
        <authorList>
            <person name="Srinivasan J."/>
            <person name="Dillman A.R."/>
            <person name="Macchietto M.G."/>
            <person name="Heikkinen L."/>
            <person name="Lakso M."/>
            <person name="Fracchia K.M."/>
            <person name="Antoshechkin I."/>
            <person name="Mortazavi A."/>
            <person name="Wong G."/>
            <person name="Sternberg P.W."/>
        </authorList>
    </citation>
    <scope>NUCLEOTIDE SEQUENCE [LARGE SCALE GENOMIC DNA]</scope>
    <source>
        <strain evidence="3">MT8872</strain>
    </source>
</reference>
<evidence type="ECO:0000313" key="3">
    <source>
        <dbReference type="Proteomes" id="UP000492821"/>
    </source>
</evidence>
<organism evidence="3 4">
    <name type="scientific">Panagrellus redivivus</name>
    <name type="common">Microworm</name>
    <dbReference type="NCBI Taxonomy" id="6233"/>
    <lineage>
        <taxon>Eukaryota</taxon>
        <taxon>Metazoa</taxon>
        <taxon>Ecdysozoa</taxon>
        <taxon>Nematoda</taxon>
        <taxon>Chromadorea</taxon>
        <taxon>Rhabditida</taxon>
        <taxon>Tylenchina</taxon>
        <taxon>Panagrolaimomorpha</taxon>
        <taxon>Panagrolaimoidea</taxon>
        <taxon>Panagrolaimidae</taxon>
        <taxon>Panagrellus</taxon>
    </lineage>
</organism>
<proteinExistence type="predicted"/>
<keyword evidence="1" id="KW-1133">Transmembrane helix</keyword>
<keyword evidence="1" id="KW-0472">Membrane</keyword>
<accession>A0A7E4W9A9</accession>
<feature type="signal peptide" evidence="2">
    <location>
        <begin position="1"/>
        <end position="17"/>
    </location>
</feature>
<evidence type="ECO:0000256" key="2">
    <source>
        <dbReference type="SAM" id="SignalP"/>
    </source>
</evidence>
<dbReference type="WBParaSite" id="Pan_g8490.t1">
    <property type="protein sequence ID" value="Pan_g8490.t1"/>
    <property type="gene ID" value="Pan_g8490"/>
</dbReference>
<evidence type="ECO:0000313" key="4">
    <source>
        <dbReference type="WBParaSite" id="Pan_g8490.t1"/>
    </source>
</evidence>
<sequence length="182" mass="21651">MLRLRMFISLIAVFVSALNFIDICPTVRKIPDCYHATISTDCSAKKESLPTRWHSTRLEIGSENQQLYNRRNGRGPKSRRVIIMSHWKRQSRICRVETAREQTATLRRNRQQQAKNSIYIILPRLSEASQLPLYHDSGVVVVNTWLNYYKRKRLNSTLRPFCWFLVTFWIIKIIVFVKQYYL</sequence>
<name>A0A7E4W9A9_PANRE</name>
<feature type="chain" id="PRO_5028847967" evidence="2">
    <location>
        <begin position="18"/>
        <end position="182"/>
    </location>
</feature>
<dbReference type="Proteomes" id="UP000492821">
    <property type="component" value="Unassembled WGS sequence"/>
</dbReference>
<protein>
    <submittedName>
        <fullName evidence="4">G_PROTEIN_RECEP_F1_2 domain-containing protein</fullName>
    </submittedName>
</protein>
<keyword evidence="3" id="KW-1185">Reference proteome</keyword>
<dbReference type="AlphaFoldDB" id="A0A7E4W9A9"/>
<keyword evidence="1" id="KW-0812">Transmembrane</keyword>
<evidence type="ECO:0000256" key="1">
    <source>
        <dbReference type="SAM" id="Phobius"/>
    </source>
</evidence>
<reference evidence="4" key="2">
    <citation type="submission" date="2020-10" db="UniProtKB">
        <authorList>
            <consortium name="WormBaseParasite"/>
        </authorList>
    </citation>
    <scope>IDENTIFICATION</scope>
</reference>
<feature type="transmembrane region" description="Helical" evidence="1">
    <location>
        <begin position="161"/>
        <end position="181"/>
    </location>
</feature>
<keyword evidence="2" id="KW-0732">Signal</keyword>